<name>A0A8I1JKB6_PSEPU</name>
<organism evidence="2 3">
    <name type="scientific">Pseudomonas putida</name>
    <name type="common">Arthrobacter siderocapsulatus</name>
    <dbReference type="NCBI Taxonomy" id="303"/>
    <lineage>
        <taxon>Bacteria</taxon>
        <taxon>Pseudomonadati</taxon>
        <taxon>Pseudomonadota</taxon>
        <taxon>Gammaproteobacteria</taxon>
        <taxon>Pseudomonadales</taxon>
        <taxon>Pseudomonadaceae</taxon>
        <taxon>Pseudomonas</taxon>
    </lineage>
</organism>
<dbReference type="Proteomes" id="UP000637061">
    <property type="component" value="Unassembled WGS sequence"/>
</dbReference>
<protein>
    <submittedName>
        <fullName evidence="2">Uncharacterized protein</fullName>
    </submittedName>
</protein>
<dbReference type="AlphaFoldDB" id="A0A8I1JKB6"/>
<comment type="caution">
    <text evidence="2">The sequence shown here is derived from an EMBL/GenBank/DDBJ whole genome shotgun (WGS) entry which is preliminary data.</text>
</comment>
<accession>A0A8I1JKB6</accession>
<evidence type="ECO:0000313" key="3">
    <source>
        <dbReference type="Proteomes" id="UP000637061"/>
    </source>
</evidence>
<evidence type="ECO:0000313" key="2">
    <source>
        <dbReference type="EMBL" id="MBI6883285.1"/>
    </source>
</evidence>
<feature type="region of interest" description="Disordered" evidence="1">
    <location>
        <begin position="1"/>
        <end position="23"/>
    </location>
</feature>
<evidence type="ECO:0000256" key="1">
    <source>
        <dbReference type="SAM" id="MobiDB-lite"/>
    </source>
</evidence>
<reference evidence="2" key="1">
    <citation type="submission" date="2020-12" db="EMBL/GenBank/DDBJ databases">
        <title>Enhanced detection system for hospital associated transmission using whole genome sequencing surveillance.</title>
        <authorList>
            <person name="Harrison L.H."/>
            <person name="Van Tyne D."/>
            <person name="Marsh J.W."/>
            <person name="Griffith M.P."/>
            <person name="Snyder D.J."/>
            <person name="Cooper V.S."/>
            <person name="Mustapha M."/>
        </authorList>
    </citation>
    <scope>NUCLEOTIDE SEQUENCE</scope>
    <source>
        <strain evidence="2">PSB00042</strain>
    </source>
</reference>
<dbReference type="RefSeq" id="WP_198746897.1">
    <property type="nucleotide sequence ID" value="NZ_JAEHTE010000002.1"/>
</dbReference>
<dbReference type="EMBL" id="JAEHTE010000002">
    <property type="protein sequence ID" value="MBI6883285.1"/>
    <property type="molecule type" value="Genomic_DNA"/>
</dbReference>
<gene>
    <name evidence="2" type="ORF">JEU22_05110</name>
</gene>
<sequence>MGFFSGIFGSKKEPEPTPPQSLSSILTTEDTIDKPLLFRPSSSTQKTLMIEAAIRARRDVWAKGGYILTGSQDAADVIRVLKENAIAYSVFSMATTREHNILSSLTAVLDDEIVRVYIDDESAPLGRRNDDYKRFLANIIEQCRKWNEGASYEGWRYLPVFYIDLPFANTPGYAVRMWRERQRIGSFVLMSKSIHDREIAALGTAYSDSEELYSCVANSISIFGSGKRHHAEILADFELRNQGSPSDDEIRQESSLGIYLPDLKIIDLST</sequence>
<proteinExistence type="predicted"/>